<feature type="domain" description="Response regulatory" evidence="2">
    <location>
        <begin position="14"/>
        <end position="129"/>
    </location>
</feature>
<dbReference type="PANTHER" id="PTHR43228:SF1">
    <property type="entry name" value="TWO-COMPONENT RESPONSE REGULATOR ARR22"/>
    <property type="match status" value="1"/>
</dbReference>
<dbReference type="InterPro" id="IPR011006">
    <property type="entry name" value="CheY-like_superfamily"/>
</dbReference>
<dbReference type="OrthoDB" id="5637927at2"/>
<proteinExistence type="predicted"/>
<dbReference type="EMBL" id="LAZL01000029">
    <property type="protein sequence ID" value="KMT64192.1"/>
    <property type="molecule type" value="Genomic_DNA"/>
</dbReference>
<dbReference type="RefSeq" id="WP_048694564.1">
    <property type="nucleotide sequence ID" value="NZ_KQ130501.1"/>
</dbReference>
<dbReference type="InterPro" id="IPR052048">
    <property type="entry name" value="ST_Response_Regulator"/>
</dbReference>
<comment type="caution">
    <text evidence="3">The sequence shown here is derived from an EMBL/GenBank/DDBJ whole genome shotgun (WGS) entry which is preliminary data.</text>
</comment>
<dbReference type="Gene3D" id="3.40.50.2300">
    <property type="match status" value="1"/>
</dbReference>
<dbReference type="AlphaFoldDB" id="A0A0J8GMZ5"/>
<dbReference type="SMART" id="SM00448">
    <property type="entry name" value="REC"/>
    <property type="match status" value="1"/>
</dbReference>
<dbReference type="Pfam" id="PF00072">
    <property type="entry name" value="Response_reg"/>
    <property type="match status" value="1"/>
</dbReference>
<dbReference type="GO" id="GO:0000160">
    <property type="term" value="P:phosphorelay signal transduction system"/>
    <property type="evidence" value="ECO:0007669"/>
    <property type="project" value="InterPro"/>
</dbReference>
<dbReference type="PROSITE" id="PS50110">
    <property type="entry name" value="RESPONSE_REGULATORY"/>
    <property type="match status" value="1"/>
</dbReference>
<evidence type="ECO:0000313" key="4">
    <source>
        <dbReference type="Proteomes" id="UP000037600"/>
    </source>
</evidence>
<keyword evidence="4" id="KW-1185">Reference proteome</keyword>
<evidence type="ECO:0000256" key="1">
    <source>
        <dbReference type="PROSITE-ProRule" id="PRU00169"/>
    </source>
</evidence>
<reference evidence="3 4" key="1">
    <citation type="submission" date="2015-04" db="EMBL/GenBank/DDBJ databases">
        <title>Draft Genome Sequence of the Novel Agar-Digesting Marine Bacterium Q1.</title>
        <authorList>
            <person name="Li Y."/>
            <person name="Li D."/>
            <person name="Chen G."/>
            <person name="Du Z."/>
        </authorList>
    </citation>
    <scope>NUCLEOTIDE SEQUENCE [LARGE SCALE GENOMIC DNA]</scope>
    <source>
        <strain evidence="3 4">Q1</strain>
    </source>
</reference>
<dbReference type="SUPFAM" id="SSF52172">
    <property type="entry name" value="CheY-like"/>
    <property type="match status" value="1"/>
</dbReference>
<feature type="modified residue" description="4-aspartylphosphate" evidence="1">
    <location>
        <position position="64"/>
    </location>
</feature>
<evidence type="ECO:0000259" key="2">
    <source>
        <dbReference type="PROSITE" id="PS50110"/>
    </source>
</evidence>
<protein>
    <recommendedName>
        <fullName evidence="2">Response regulatory domain-containing protein</fullName>
    </recommendedName>
</protein>
<organism evidence="3 4">
    <name type="scientific">Catenovulum maritimum</name>
    <dbReference type="NCBI Taxonomy" id="1513271"/>
    <lineage>
        <taxon>Bacteria</taxon>
        <taxon>Pseudomonadati</taxon>
        <taxon>Pseudomonadota</taxon>
        <taxon>Gammaproteobacteria</taxon>
        <taxon>Alteromonadales</taxon>
        <taxon>Alteromonadaceae</taxon>
        <taxon>Catenovulum</taxon>
    </lineage>
</organism>
<evidence type="ECO:0000313" key="3">
    <source>
        <dbReference type="EMBL" id="KMT64192.1"/>
    </source>
</evidence>
<sequence>MSNSPNLNSARNEKVLIVDDSRIMRDFLRKMLAELGFNNFVEADSAQDTLAKYISEQPKLIFLDIELDEDDGLAVFEQLLAIDSQVKVAIVSAHSTIDNVKKAMGLGAKGFLVKPFSPKKLILTLKNMGCEFKGI</sequence>
<dbReference type="PANTHER" id="PTHR43228">
    <property type="entry name" value="TWO-COMPONENT RESPONSE REGULATOR"/>
    <property type="match status" value="1"/>
</dbReference>
<name>A0A0J8GMZ5_9ALTE</name>
<gene>
    <name evidence="3" type="ORF">XM47_15600</name>
</gene>
<dbReference type="Proteomes" id="UP000037600">
    <property type="component" value="Unassembled WGS sequence"/>
</dbReference>
<dbReference type="STRING" id="1513271.XM47_15600"/>
<accession>A0A0J8GMZ5</accession>
<dbReference type="InterPro" id="IPR001789">
    <property type="entry name" value="Sig_transdc_resp-reg_receiver"/>
</dbReference>
<keyword evidence="1" id="KW-0597">Phosphoprotein</keyword>